<feature type="region of interest" description="Disordered" evidence="2">
    <location>
        <begin position="114"/>
        <end position="149"/>
    </location>
</feature>
<sequence>MTTQINGVGAPLDSSELWHPIPWESCHREVKRLQMRIVKATKEGRWNKVKALQRLLTHSFSGKALAVKRVTENRGKRTAGVDRVTWTTPKSKYQAITTLKSRGYRPKPLRRIYIPKSHGKKRPLSIPCMRDGKRSGVTRSGRDRRDERK</sequence>
<evidence type="ECO:0000256" key="2">
    <source>
        <dbReference type="SAM" id="MobiDB-lite"/>
    </source>
</evidence>
<protein>
    <recommendedName>
        <fullName evidence="3">Reverse transcriptase N-terminal domain-containing protein</fullName>
    </recommendedName>
</protein>
<dbReference type="KEGG" id="ptt:VY86_11150"/>
<dbReference type="PANTHER" id="PTHR34047:SF8">
    <property type="entry name" value="PROTEIN YKFC"/>
    <property type="match status" value="1"/>
</dbReference>
<evidence type="ECO:0000313" key="5">
    <source>
        <dbReference type="Proteomes" id="UP000034866"/>
    </source>
</evidence>
<feature type="domain" description="Reverse transcriptase N-terminal" evidence="3">
    <location>
        <begin position="18"/>
        <end position="99"/>
    </location>
</feature>
<dbReference type="STRING" id="230089.VY86_11150"/>
<name>A0A0F7LPN0_9GAMM</name>
<evidence type="ECO:0000256" key="1">
    <source>
        <dbReference type="ARBA" id="ARBA00034120"/>
    </source>
</evidence>
<dbReference type="PATRIC" id="fig|230089.6.peg.2472"/>
<dbReference type="InterPro" id="IPR051083">
    <property type="entry name" value="GrpII_Intron_Splice-Mob/Def"/>
</dbReference>
<dbReference type="InterPro" id="IPR025960">
    <property type="entry name" value="RVT_N"/>
</dbReference>
<dbReference type="Pfam" id="PF13655">
    <property type="entry name" value="RVT_N"/>
    <property type="match status" value="1"/>
</dbReference>
<dbReference type="PANTHER" id="PTHR34047">
    <property type="entry name" value="NUCLEAR INTRON MATURASE 1, MITOCHONDRIAL-RELATED"/>
    <property type="match status" value="1"/>
</dbReference>
<proteinExistence type="inferred from homology"/>
<gene>
    <name evidence="4" type="ORF">VY86_11150</name>
</gene>
<feature type="compositionally biased region" description="Basic and acidic residues" evidence="2">
    <location>
        <begin position="130"/>
        <end position="149"/>
    </location>
</feature>
<dbReference type="AlphaFoldDB" id="A0A0F7LPN0"/>
<dbReference type="OrthoDB" id="9793236at2"/>
<reference evidence="4 5" key="1">
    <citation type="journal article" date="2015" name="J. Biotechnol.">
        <title>Complete genome sequence of Photorhabdus temperata subsp. thracensis 39-8(T), an entomopathogenic bacterium for the improved commercial bioinsecticide.</title>
        <authorList>
            <person name="Kwak Y."/>
            <person name="Shin J.H."/>
        </authorList>
    </citation>
    <scope>NUCLEOTIDE SEQUENCE [LARGE SCALE GENOMIC DNA]</scope>
    <source>
        <strain evidence="4 5">DSM 15199</strain>
    </source>
</reference>
<reference evidence="5" key="2">
    <citation type="submission" date="2015-03" db="EMBL/GenBank/DDBJ databases">
        <title>Genome sequence of Azospirillum thiophilum strain DSM 21654T.</title>
        <authorList>
            <person name="Kwak Y."/>
            <person name="Shin J.-H."/>
        </authorList>
    </citation>
    <scope>NUCLEOTIDE SEQUENCE [LARGE SCALE GENOMIC DNA]</scope>
    <source>
        <strain evidence="5">DSM 15199</strain>
    </source>
</reference>
<comment type="similarity">
    <text evidence="1">Belongs to the bacterial reverse transcriptase family.</text>
</comment>
<accession>A0A0F7LPN0</accession>
<organism evidence="4 5">
    <name type="scientific">Photorhabdus thracensis</name>
    <dbReference type="NCBI Taxonomy" id="230089"/>
    <lineage>
        <taxon>Bacteria</taxon>
        <taxon>Pseudomonadati</taxon>
        <taxon>Pseudomonadota</taxon>
        <taxon>Gammaproteobacteria</taxon>
        <taxon>Enterobacterales</taxon>
        <taxon>Morganellaceae</taxon>
        <taxon>Photorhabdus</taxon>
    </lineage>
</organism>
<evidence type="ECO:0000313" key="4">
    <source>
        <dbReference type="EMBL" id="AKH63807.1"/>
    </source>
</evidence>
<dbReference type="EMBL" id="CP011104">
    <property type="protein sequence ID" value="AKH63807.1"/>
    <property type="molecule type" value="Genomic_DNA"/>
</dbReference>
<keyword evidence="5" id="KW-1185">Reference proteome</keyword>
<evidence type="ECO:0000259" key="3">
    <source>
        <dbReference type="Pfam" id="PF13655"/>
    </source>
</evidence>
<dbReference type="Proteomes" id="UP000034866">
    <property type="component" value="Chromosome"/>
</dbReference>